<feature type="chain" id="PRO_5019075072" evidence="2">
    <location>
        <begin position="32"/>
        <end position="258"/>
    </location>
</feature>
<proteinExistence type="predicted"/>
<gene>
    <name evidence="4" type="ORF">EJN90_01445</name>
</gene>
<dbReference type="InterPro" id="IPR018392">
    <property type="entry name" value="LysM"/>
</dbReference>
<dbReference type="OrthoDB" id="9798935at2"/>
<dbReference type="SUPFAM" id="SSF54106">
    <property type="entry name" value="LysM domain"/>
    <property type="match status" value="1"/>
</dbReference>
<protein>
    <submittedName>
        <fullName evidence="4">LysM peptidoglycan-binding domain-containing protein</fullName>
    </submittedName>
</protein>
<feature type="signal peptide" evidence="2">
    <location>
        <begin position="1"/>
        <end position="31"/>
    </location>
</feature>
<dbReference type="InterPro" id="IPR010611">
    <property type="entry name" value="3D_dom"/>
</dbReference>
<organism evidence="4 5">
    <name type="scientific">Jeotgalibaca ciconiae</name>
    <dbReference type="NCBI Taxonomy" id="2496265"/>
    <lineage>
        <taxon>Bacteria</taxon>
        <taxon>Bacillati</taxon>
        <taxon>Bacillota</taxon>
        <taxon>Bacilli</taxon>
        <taxon>Lactobacillales</taxon>
        <taxon>Carnobacteriaceae</taxon>
        <taxon>Jeotgalibaca</taxon>
    </lineage>
</organism>
<dbReference type="InterPro" id="IPR051933">
    <property type="entry name" value="Resuscitation_pf_RpfB"/>
</dbReference>
<dbReference type="GO" id="GO:0009254">
    <property type="term" value="P:peptidoglycan turnover"/>
    <property type="evidence" value="ECO:0007669"/>
    <property type="project" value="InterPro"/>
</dbReference>
<sequence>MMNIKKKIFITGASIAFSGILAFSNPSEASAAEYTAETWSARTVEEIKQDILEDENGSKYVFTWGDTLSAIAAATEVPLNTLVEVNNISNADMIIAGNSISLSSDHKVMTVGEGEDARSYDVSKEEEVVEVETPVEVVEETVVEEAPAIEEPVVEEVATQSTSEGYTLTVEATAYSTNQPSLSDYTYTGINLRQNPNVIAVDPSVIPLGSTVIVPGYGTYTAGDTGSAIIGNRIDVHITDLNSAWAFGRQQMEITVIP</sequence>
<dbReference type="InterPro" id="IPR036908">
    <property type="entry name" value="RlpA-like_sf"/>
</dbReference>
<evidence type="ECO:0000256" key="2">
    <source>
        <dbReference type="SAM" id="SignalP"/>
    </source>
</evidence>
<dbReference type="SMART" id="SM00257">
    <property type="entry name" value="LysM"/>
    <property type="match status" value="1"/>
</dbReference>
<feature type="domain" description="LysM" evidence="3">
    <location>
        <begin position="58"/>
        <end position="102"/>
    </location>
</feature>
<dbReference type="PROSITE" id="PS51782">
    <property type="entry name" value="LYSM"/>
    <property type="match status" value="1"/>
</dbReference>
<dbReference type="Proteomes" id="UP000273326">
    <property type="component" value="Chromosome"/>
</dbReference>
<evidence type="ECO:0000259" key="3">
    <source>
        <dbReference type="PROSITE" id="PS51782"/>
    </source>
</evidence>
<dbReference type="Gene3D" id="2.40.40.10">
    <property type="entry name" value="RlpA-like domain"/>
    <property type="match status" value="1"/>
</dbReference>
<dbReference type="AlphaFoldDB" id="A0A3S9H7W6"/>
<dbReference type="InterPro" id="IPR036779">
    <property type="entry name" value="LysM_dom_sf"/>
</dbReference>
<name>A0A3S9H7W6_9LACT</name>
<dbReference type="PANTHER" id="PTHR39160">
    <property type="entry name" value="CELL WALL-BINDING PROTEIN YOCH"/>
    <property type="match status" value="1"/>
</dbReference>
<dbReference type="CDD" id="cd22786">
    <property type="entry name" value="DPBB_YuiC-like"/>
    <property type="match status" value="1"/>
</dbReference>
<dbReference type="EMBL" id="CP034465">
    <property type="protein sequence ID" value="AZP03437.1"/>
    <property type="molecule type" value="Genomic_DNA"/>
</dbReference>
<dbReference type="Pfam" id="PF01476">
    <property type="entry name" value="LysM"/>
    <property type="match status" value="1"/>
</dbReference>
<dbReference type="GO" id="GO:0004553">
    <property type="term" value="F:hydrolase activity, hydrolyzing O-glycosyl compounds"/>
    <property type="evidence" value="ECO:0007669"/>
    <property type="project" value="InterPro"/>
</dbReference>
<dbReference type="KEGG" id="jeh:EJN90_01445"/>
<dbReference type="Gene3D" id="3.10.350.10">
    <property type="entry name" value="LysM domain"/>
    <property type="match status" value="1"/>
</dbReference>
<dbReference type="PANTHER" id="PTHR39160:SF4">
    <property type="entry name" value="RESUSCITATION-PROMOTING FACTOR RPFB"/>
    <property type="match status" value="1"/>
</dbReference>
<dbReference type="GO" id="GO:0019867">
    <property type="term" value="C:outer membrane"/>
    <property type="evidence" value="ECO:0007669"/>
    <property type="project" value="InterPro"/>
</dbReference>
<accession>A0A3S9H7W6</accession>
<keyword evidence="5" id="KW-1185">Reference proteome</keyword>
<dbReference type="Pfam" id="PF06725">
    <property type="entry name" value="3D"/>
    <property type="match status" value="1"/>
</dbReference>
<dbReference type="CDD" id="cd00118">
    <property type="entry name" value="LysM"/>
    <property type="match status" value="1"/>
</dbReference>
<evidence type="ECO:0000313" key="4">
    <source>
        <dbReference type="EMBL" id="AZP03437.1"/>
    </source>
</evidence>
<evidence type="ECO:0000313" key="5">
    <source>
        <dbReference type="Proteomes" id="UP000273326"/>
    </source>
</evidence>
<reference evidence="5" key="1">
    <citation type="submission" date="2018-12" db="EMBL/GenBank/DDBJ databases">
        <title>Complete genome sequencing of Jeotgalibaca sp. H21T32.</title>
        <authorList>
            <person name="Bae J.-W."/>
            <person name="Lee S.-Y."/>
        </authorList>
    </citation>
    <scope>NUCLEOTIDE SEQUENCE [LARGE SCALE GENOMIC DNA]</scope>
    <source>
        <strain evidence="5">H21T32</strain>
    </source>
</reference>
<evidence type="ECO:0000256" key="1">
    <source>
        <dbReference type="ARBA" id="ARBA00022729"/>
    </source>
</evidence>
<dbReference type="SUPFAM" id="SSF50685">
    <property type="entry name" value="Barwin-like endoglucanases"/>
    <property type="match status" value="1"/>
</dbReference>
<keyword evidence="1 2" id="KW-0732">Signal</keyword>